<keyword evidence="2 3" id="KW-0819">tRNA processing</keyword>
<comment type="pathway">
    <text evidence="3">tRNA modification; 5-methoxycarbonylmethyl-2-thiouridine-tRNA biosynthesis.</text>
</comment>
<keyword evidence="5" id="KW-1185">Reference proteome</keyword>
<dbReference type="PANTHER" id="PTHR20882">
    <property type="entry name" value="CYTOPLASMIC TRNA 2-THIOLATION PROTEIN 2"/>
    <property type="match status" value="1"/>
</dbReference>
<gene>
    <name evidence="3 4" type="primary">CTU2</name>
    <name evidence="4" type="synonym">LOC109895463</name>
    <name evidence="3" type="synonym">NCS2</name>
</gene>
<evidence type="ECO:0000256" key="2">
    <source>
        <dbReference type="ARBA" id="ARBA00022694"/>
    </source>
</evidence>
<evidence type="ECO:0000313" key="4">
    <source>
        <dbReference type="Ensembl" id="ENSOKIP00005028035.1"/>
    </source>
</evidence>
<dbReference type="Pfam" id="PF10288">
    <property type="entry name" value="CTU2"/>
    <property type="match status" value="1"/>
</dbReference>
<dbReference type="PANTHER" id="PTHR20882:SF14">
    <property type="entry name" value="CYTOPLASMIC TRNA 2-THIOLATION PROTEIN 2"/>
    <property type="match status" value="1"/>
</dbReference>
<comment type="similarity">
    <text evidence="3">Belongs to the CTU2/NCS2 family.</text>
</comment>
<dbReference type="InterPro" id="IPR019407">
    <property type="entry name" value="CTU2"/>
</dbReference>
<dbReference type="Gene3D" id="3.40.50.620">
    <property type="entry name" value="HUPs"/>
    <property type="match status" value="2"/>
</dbReference>
<evidence type="ECO:0000256" key="3">
    <source>
        <dbReference type="HAMAP-Rule" id="MF_03054"/>
    </source>
</evidence>
<reference evidence="4" key="2">
    <citation type="submission" date="2025-09" db="UniProtKB">
        <authorList>
            <consortium name="Ensembl"/>
        </authorList>
    </citation>
    <scope>IDENTIFICATION</scope>
</reference>
<dbReference type="Proteomes" id="UP000694557">
    <property type="component" value="Unassembled WGS sequence"/>
</dbReference>
<accession>A0A8C7FHL6</accession>
<reference evidence="4" key="1">
    <citation type="submission" date="2025-08" db="UniProtKB">
        <authorList>
            <consortium name="Ensembl"/>
        </authorList>
    </citation>
    <scope>IDENTIFICATION</scope>
</reference>
<dbReference type="UniPathway" id="UPA00988"/>
<dbReference type="GO" id="GO:0005829">
    <property type="term" value="C:cytosol"/>
    <property type="evidence" value="ECO:0007669"/>
    <property type="project" value="TreeGrafter"/>
</dbReference>
<dbReference type="HAMAP" id="MF_03054">
    <property type="entry name" value="CTU2"/>
    <property type="match status" value="1"/>
</dbReference>
<dbReference type="GO" id="GO:0000049">
    <property type="term" value="F:tRNA binding"/>
    <property type="evidence" value="ECO:0007669"/>
    <property type="project" value="InterPro"/>
</dbReference>
<dbReference type="InterPro" id="IPR014729">
    <property type="entry name" value="Rossmann-like_a/b/a_fold"/>
</dbReference>
<dbReference type="GO" id="GO:0032447">
    <property type="term" value="P:protein urmylation"/>
    <property type="evidence" value="ECO:0007669"/>
    <property type="project" value="UniProtKB-UniRule"/>
</dbReference>
<protein>
    <recommendedName>
        <fullName evidence="3">Cytoplasmic tRNA 2-thiolation protein 2</fullName>
    </recommendedName>
</protein>
<evidence type="ECO:0000313" key="5">
    <source>
        <dbReference type="Proteomes" id="UP000694557"/>
    </source>
</evidence>
<dbReference type="SUPFAM" id="SSF52402">
    <property type="entry name" value="Adenine nucleotide alpha hydrolases-like"/>
    <property type="match status" value="1"/>
</dbReference>
<comment type="function">
    <text evidence="3">Plays a central role in 2-thiolation of mcm(5)S(2)U at tRNA wobble positions of tRNA(Lys), tRNA(Glu) and tRNA(Gln). May act by forming a heterodimer with CTU1/ATPBD3 that ligates sulfur from thiocarboxylated URM1 onto the uridine of tRNAs at wobble position.</text>
</comment>
<dbReference type="Ensembl" id="ENSOKIT00005029683.1">
    <property type="protein sequence ID" value="ENSOKIP00005028035.1"/>
    <property type="gene ID" value="ENSOKIG00005012143.1"/>
</dbReference>
<name>A0A8C7FHL6_ONCKI</name>
<sequence>MCQVDEEYNGQLDHRVTPRVSKKCVKCKENTTVLIIRAGDAFCRGCFKEYFIHKFRAMLGKNRVIFPGEKVLLAVSGGPASSSMLSQVQEGLSRDAPKKLRFVPGIIYIDGNAQMIITALWQKHFYFVLSLPSSVLEAGSSATGKPPTGSSYKAAVDHFIPTRKNQNQHPDLSVENAQSHLSNLSMQEVQNGVTSPITPEHTQALKRLFASVRTPTAKEDLLHTLRQHLILHTARTQGYTKVMMGDSCSRLAIKLLSNISLGRGASLATDTGFSDPRHGDVVIVRPMRDYSSKEIAYYNRMFDIPSVFIPGLDSKAQDKASIQRLTESFVTKLQTDFPSTVSTIYRTSEKLHTACPPQNTNTQLSAKCLLCVCALDTKLEEFSAYQATLISEQLSQRRGQGHSSGGGQSQGCETGDGGCCSSAKSTVDLKSLLCYSCRLTIKDMTALDALPQYILSEAERRRSQMREEISEFLLDEEEDEAIPRVNGS</sequence>
<dbReference type="GO" id="GO:0016779">
    <property type="term" value="F:nucleotidyltransferase activity"/>
    <property type="evidence" value="ECO:0007669"/>
    <property type="project" value="UniProtKB-UniRule"/>
</dbReference>
<proteinExistence type="inferred from homology"/>
<dbReference type="GO" id="GO:0016783">
    <property type="term" value="F:sulfurtransferase activity"/>
    <property type="evidence" value="ECO:0007669"/>
    <property type="project" value="TreeGrafter"/>
</dbReference>
<dbReference type="GO" id="GO:0002143">
    <property type="term" value="P:tRNA wobble position uridine thiolation"/>
    <property type="evidence" value="ECO:0007669"/>
    <property type="project" value="TreeGrafter"/>
</dbReference>
<evidence type="ECO:0000256" key="1">
    <source>
        <dbReference type="ARBA" id="ARBA00022490"/>
    </source>
</evidence>
<comment type="subcellular location">
    <subcellularLocation>
        <location evidence="3">Cytoplasm</location>
    </subcellularLocation>
</comment>
<dbReference type="GeneTree" id="ENSGT00390000008797"/>
<dbReference type="AlphaFoldDB" id="A0A8C7FHL6"/>
<organism evidence="4 5">
    <name type="scientific">Oncorhynchus kisutch</name>
    <name type="common">Coho salmon</name>
    <name type="synonym">Salmo kisutch</name>
    <dbReference type="NCBI Taxonomy" id="8019"/>
    <lineage>
        <taxon>Eukaryota</taxon>
        <taxon>Metazoa</taxon>
        <taxon>Chordata</taxon>
        <taxon>Craniata</taxon>
        <taxon>Vertebrata</taxon>
        <taxon>Euteleostomi</taxon>
        <taxon>Actinopterygii</taxon>
        <taxon>Neopterygii</taxon>
        <taxon>Teleostei</taxon>
        <taxon>Protacanthopterygii</taxon>
        <taxon>Salmoniformes</taxon>
        <taxon>Salmonidae</taxon>
        <taxon>Salmoninae</taxon>
        <taxon>Oncorhynchus</taxon>
    </lineage>
</organism>
<keyword evidence="1 3" id="KW-0963">Cytoplasm</keyword>